<organism evidence="3 4">
    <name type="scientific">Nguyenibacter vanlangensis</name>
    <dbReference type="NCBI Taxonomy" id="1216886"/>
    <lineage>
        <taxon>Bacteria</taxon>
        <taxon>Pseudomonadati</taxon>
        <taxon>Pseudomonadota</taxon>
        <taxon>Alphaproteobacteria</taxon>
        <taxon>Acetobacterales</taxon>
        <taxon>Acetobacteraceae</taxon>
        <taxon>Nguyenibacter</taxon>
    </lineage>
</organism>
<keyword evidence="1" id="KW-0812">Transmembrane</keyword>
<evidence type="ECO:0000259" key="2">
    <source>
        <dbReference type="Pfam" id="PF10502"/>
    </source>
</evidence>
<dbReference type="InterPro" id="IPR019533">
    <property type="entry name" value="Peptidase_S26"/>
</dbReference>
<feature type="transmembrane region" description="Helical" evidence="1">
    <location>
        <begin position="6"/>
        <end position="23"/>
    </location>
</feature>
<name>A0ABZ3D9L3_9PROT</name>
<evidence type="ECO:0000313" key="3">
    <source>
        <dbReference type="EMBL" id="XAE44512.1"/>
    </source>
</evidence>
<dbReference type="EMBL" id="CP152276">
    <property type="protein sequence ID" value="XAE44512.1"/>
    <property type="molecule type" value="Genomic_DNA"/>
</dbReference>
<proteinExistence type="predicted"/>
<dbReference type="RefSeq" id="WP_342629764.1">
    <property type="nucleotide sequence ID" value="NZ_CP152276.1"/>
</dbReference>
<sequence length="172" mass="18764">MTRFGWFFTTYFVVLAIGIAAIVHPRPRLVWNATASAPVGFYWVAASSNSPLHHGDLVLLRPDPASARLFARRGYLPAGVPLLKRIAATAGQLVCERNGVLAIDGVHVADALATDHRGRPLMPWTGCRRLQPGEIFVLMRDVPASLDGRYFGPSPITSVIGRALPLWTRNGQ</sequence>
<keyword evidence="1" id="KW-0472">Membrane</keyword>
<protein>
    <submittedName>
        <fullName evidence="3">S26 family signal peptidase</fullName>
    </submittedName>
</protein>
<evidence type="ECO:0000313" key="4">
    <source>
        <dbReference type="Proteomes" id="UP001449795"/>
    </source>
</evidence>
<dbReference type="Pfam" id="PF10502">
    <property type="entry name" value="Peptidase_S26"/>
    <property type="match status" value="1"/>
</dbReference>
<dbReference type="Gene3D" id="2.10.109.10">
    <property type="entry name" value="Umud Fragment, subunit A"/>
    <property type="match status" value="1"/>
</dbReference>
<evidence type="ECO:0000256" key="1">
    <source>
        <dbReference type="SAM" id="Phobius"/>
    </source>
</evidence>
<dbReference type="Proteomes" id="UP001449795">
    <property type="component" value="Chromosome"/>
</dbReference>
<reference evidence="3 4" key="1">
    <citation type="submission" date="2024-04" db="EMBL/GenBank/DDBJ databases">
        <title>Complete genome sequence of Nguyenibacter vanlangesis HBCM-1154, a strain capable of nitrogen fixation, IAA production, and phosphorus solubilization isolated from sugarcane soil.</title>
        <authorList>
            <person name="MY HANH P."/>
        </authorList>
    </citation>
    <scope>NUCLEOTIDE SEQUENCE [LARGE SCALE GENOMIC DNA]</scope>
    <source>
        <strain evidence="3 4">HBCM 1154</strain>
    </source>
</reference>
<dbReference type="InterPro" id="IPR036286">
    <property type="entry name" value="LexA/Signal_pep-like_sf"/>
</dbReference>
<accession>A0ABZ3D9L3</accession>
<gene>
    <name evidence="3" type="ORF">AAC691_08835</name>
</gene>
<dbReference type="SUPFAM" id="SSF51306">
    <property type="entry name" value="LexA/Signal peptidase"/>
    <property type="match status" value="1"/>
</dbReference>
<keyword evidence="1" id="KW-1133">Transmembrane helix</keyword>
<keyword evidence="4" id="KW-1185">Reference proteome</keyword>
<feature type="domain" description="Peptidase S26" evidence="2">
    <location>
        <begin position="3"/>
        <end position="167"/>
    </location>
</feature>